<keyword evidence="3" id="KW-1185">Reference proteome</keyword>
<organism evidence="2 3">
    <name type="scientific">Baekduia soli</name>
    <dbReference type="NCBI Taxonomy" id="496014"/>
    <lineage>
        <taxon>Bacteria</taxon>
        <taxon>Bacillati</taxon>
        <taxon>Actinomycetota</taxon>
        <taxon>Thermoleophilia</taxon>
        <taxon>Solirubrobacterales</taxon>
        <taxon>Baekduiaceae</taxon>
        <taxon>Baekduia</taxon>
    </lineage>
</organism>
<feature type="transmembrane region" description="Helical" evidence="1">
    <location>
        <begin position="182"/>
        <end position="201"/>
    </location>
</feature>
<protein>
    <submittedName>
        <fullName evidence="2">ABC transporter permease subunit</fullName>
    </submittedName>
</protein>
<dbReference type="GO" id="GO:0005886">
    <property type="term" value="C:plasma membrane"/>
    <property type="evidence" value="ECO:0007669"/>
    <property type="project" value="UniProtKB-SubCell"/>
</dbReference>
<feature type="transmembrane region" description="Helical" evidence="1">
    <location>
        <begin position="20"/>
        <end position="38"/>
    </location>
</feature>
<feature type="transmembrane region" description="Helical" evidence="1">
    <location>
        <begin position="154"/>
        <end position="175"/>
    </location>
</feature>
<evidence type="ECO:0000313" key="3">
    <source>
        <dbReference type="Proteomes" id="UP000321805"/>
    </source>
</evidence>
<dbReference type="GO" id="GO:0140359">
    <property type="term" value="F:ABC-type transporter activity"/>
    <property type="evidence" value="ECO:0007669"/>
    <property type="project" value="InterPro"/>
</dbReference>
<proteinExistence type="predicted"/>
<evidence type="ECO:0000313" key="2">
    <source>
        <dbReference type="EMBL" id="QEC49574.1"/>
    </source>
</evidence>
<name>A0A5B8U918_9ACTN</name>
<dbReference type="EMBL" id="CP042430">
    <property type="protein sequence ID" value="QEC49574.1"/>
    <property type="molecule type" value="Genomic_DNA"/>
</dbReference>
<feature type="transmembrane region" description="Helical" evidence="1">
    <location>
        <begin position="260"/>
        <end position="279"/>
    </location>
</feature>
<gene>
    <name evidence="2" type="ORF">FSW04_19695</name>
</gene>
<keyword evidence="1" id="KW-1133">Transmembrane helix</keyword>
<dbReference type="KEGG" id="bsol:FSW04_19695"/>
<feature type="transmembrane region" description="Helical" evidence="1">
    <location>
        <begin position="60"/>
        <end position="90"/>
    </location>
</feature>
<dbReference type="OrthoDB" id="5242966at2"/>
<feature type="transmembrane region" description="Helical" evidence="1">
    <location>
        <begin position="117"/>
        <end position="142"/>
    </location>
</feature>
<dbReference type="AlphaFoldDB" id="A0A5B8U918"/>
<reference evidence="2 3" key="1">
    <citation type="journal article" date="2018" name="J. Microbiol.">
        <title>Baekduia soli gen. nov., sp. nov., a novel bacterium isolated from the soil of Baekdu Mountain and proposal of a novel family name, Baekduiaceae fam. nov.</title>
        <authorList>
            <person name="An D.S."/>
            <person name="Siddiqi M.Z."/>
            <person name="Kim K.H."/>
            <person name="Yu H.S."/>
            <person name="Im W.T."/>
        </authorList>
    </citation>
    <scope>NUCLEOTIDE SEQUENCE [LARGE SCALE GENOMIC DNA]</scope>
    <source>
        <strain evidence="2 3">BR7-21</strain>
    </source>
</reference>
<accession>A0A5B8U918</accession>
<dbReference type="Proteomes" id="UP000321805">
    <property type="component" value="Chromosome"/>
</dbReference>
<keyword evidence="1" id="KW-0812">Transmembrane</keyword>
<keyword evidence="1" id="KW-0472">Membrane</keyword>
<dbReference type="RefSeq" id="WP_146921939.1">
    <property type="nucleotide sequence ID" value="NZ_CP042430.1"/>
</dbReference>
<sequence length="284" mass="29046">MSGVLIVARHALQEALRRRVLAVVVVLTLGFGALYAWGTDELFKDVSGFSHDPSGLDPRALAGATILGLAMFGALFLGTVLATFLTAGAVRGDAERGLLQPLVVRPLSRSQYLGGRFLAAATVSALYVLVVYAGAVVVVGLLGDWWPLHPVGAALRLAGGAALVAALALLGSIFLGATANGICILMAYGAGLLAGLLGAIGDAVPSHTLQRIADIGSWVLPFEGLYRDALRMLVADVPGVTGAIIQLGPLGGSHDAGPLLVPWAVAYGVLVLAAAALAFSRRDL</sequence>
<evidence type="ECO:0000256" key="1">
    <source>
        <dbReference type="SAM" id="Phobius"/>
    </source>
</evidence>
<dbReference type="PANTHER" id="PTHR43471">
    <property type="entry name" value="ABC TRANSPORTER PERMEASE"/>
    <property type="match status" value="1"/>
</dbReference>